<proteinExistence type="predicted"/>
<gene>
    <name evidence="2" type="ORF">BSK65_01460</name>
</gene>
<evidence type="ECO:0000313" key="2">
    <source>
        <dbReference type="EMBL" id="OME74386.1"/>
    </source>
</evidence>
<dbReference type="AlphaFoldDB" id="A0A1R0ZP16"/>
<dbReference type="Proteomes" id="UP000187425">
    <property type="component" value="Unassembled WGS sequence"/>
</dbReference>
<keyword evidence="1" id="KW-0812">Transmembrane</keyword>
<protein>
    <submittedName>
        <fullName evidence="2">Uncharacterized protein</fullName>
    </submittedName>
</protein>
<keyword evidence="1" id="KW-0472">Membrane</keyword>
<keyword evidence="1" id="KW-1133">Transmembrane helix</keyword>
<accession>A0A1R0ZP16</accession>
<evidence type="ECO:0000256" key="1">
    <source>
        <dbReference type="SAM" id="Phobius"/>
    </source>
</evidence>
<dbReference type="EMBL" id="MPTW01000001">
    <property type="protein sequence ID" value="OME74386.1"/>
    <property type="molecule type" value="Genomic_DNA"/>
</dbReference>
<name>A0A1R0ZP16_9BACL</name>
<sequence>MALDDPYSEVIDMNNRKIFSFLPLIIFLFIIWYLLMASTSAVVNVVSVDKREIVVQNMSGDQTTVTIPKGIFKLININEEYFVSYNSRIGQKPFLTSIEPSAK</sequence>
<comment type="caution">
    <text evidence="2">The sequence shown here is derived from an EMBL/GenBank/DDBJ whole genome shotgun (WGS) entry which is preliminary data.</text>
</comment>
<organism evidence="2 3">
    <name type="scientific">Paenibacillus odorifer</name>
    <dbReference type="NCBI Taxonomy" id="189426"/>
    <lineage>
        <taxon>Bacteria</taxon>
        <taxon>Bacillati</taxon>
        <taxon>Bacillota</taxon>
        <taxon>Bacilli</taxon>
        <taxon>Bacillales</taxon>
        <taxon>Paenibacillaceae</taxon>
        <taxon>Paenibacillus</taxon>
    </lineage>
</organism>
<evidence type="ECO:0000313" key="3">
    <source>
        <dbReference type="Proteomes" id="UP000187425"/>
    </source>
</evidence>
<reference evidence="2 3" key="1">
    <citation type="submission" date="2016-11" db="EMBL/GenBank/DDBJ databases">
        <title>Paenibacillus species isolates.</title>
        <authorList>
            <person name="Beno S.M."/>
        </authorList>
    </citation>
    <scope>NUCLEOTIDE SEQUENCE [LARGE SCALE GENOMIC DNA]</scope>
    <source>
        <strain evidence="2 3">FSL H7-0443</strain>
    </source>
</reference>
<feature type="transmembrane region" description="Helical" evidence="1">
    <location>
        <begin position="20"/>
        <end position="46"/>
    </location>
</feature>